<dbReference type="OrthoDB" id="4426339at2"/>
<dbReference type="SUPFAM" id="SSF69572">
    <property type="entry name" value="Activating enzymes of the ubiquitin-like proteins"/>
    <property type="match status" value="1"/>
</dbReference>
<dbReference type="GO" id="GO:0008641">
    <property type="term" value="F:ubiquitin-like modifier activating enzyme activity"/>
    <property type="evidence" value="ECO:0007669"/>
    <property type="project" value="InterPro"/>
</dbReference>
<dbReference type="InterPro" id="IPR035985">
    <property type="entry name" value="Ubiquitin-activating_enz"/>
</dbReference>
<name>A0A1G9ZXP2_9ACTN</name>
<feature type="region of interest" description="Disordered" evidence="1">
    <location>
        <begin position="434"/>
        <end position="490"/>
    </location>
</feature>
<dbReference type="Gene3D" id="3.40.50.720">
    <property type="entry name" value="NAD(P)-binding Rossmann-like Domain"/>
    <property type="match status" value="2"/>
</dbReference>
<evidence type="ECO:0000313" key="4">
    <source>
        <dbReference type="Proteomes" id="UP000199341"/>
    </source>
</evidence>
<protein>
    <submittedName>
        <fullName evidence="3">Bacteriocin biosynthesis cyclodehydratase domain-containing protein</fullName>
    </submittedName>
</protein>
<feature type="compositionally biased region" description="Gly residues" evidence="1">
    <location>
        <begin position="462"/>
        <end position="477"/>
    </location>
</feature>
<organism evidence="3 4">
    <name type="scientific">Actinacidiphila guanduensis</name>
    <dbReference type="NCBI Taxonomy" id="310781"/>
    <lineage>
        <taxon>Bacteria</taxon>
        <taxon>Bacillati</taxon>
        <taxon>Actinomycetota</taxon>
        <taxon>Actinomycetes</taxon>
        <taxon>Kitasatosporales</taxon>
        <taxon>Streptomycetaceae</taxon>
        <taxon>Actinacidiphila</taxon>
    </lineage>
</organism>
<proteinExistence type="predicted"/>
<dbReference type="STRING" id="310781.SAMN05216259_103345"/>
<dbReference type="EMBL" id="FNIE01000003">
    <property type="protein sequence ID" value="SDN26209.1"/>
    <property type="molecule type" value="Genomic_DNA"/>
</dbReference>
<accession>A0A1G9ZXP2</accession>
<feature type="domain" description="THIF-type NAD/FAD binding fold" evidence="2">
    <location>
        <begin position="129"/>
        <end position="193"/>
    </location>
</feature>
<sequence>MRPMVKGALRRSWRDQECVQFGVDPEHAVVMDPVDGPAAAFLGLLDGTRGGETLMREAAALGMDPDRVRRLLAMLAQGGVLDDAAAHAELAALHRRGDVLDRLRPDLAALSVVHRPPGAAPARMRERGASRVRVAGAGRVGTALAAVLAAAGVGAVDVVDTGRVEPWDVAPAGFPAEQVGERRDAAARGVVRRASGGRAGPQGEQRCRPWSPGGGGRPRATPCGGGDGGADEGSAPPGTAGVPGSTGSAGPLGSVGSAVPAGRAGDRSVTVIVPRDGLAAYVPDVAHARRLVASGVVHLYAGVLEGTGFVGPLVVPGRTACGECLALALADRDPALPRVLAQLRSGRQPAVPACDVALATAVAGIAAGHVLARLDGRVPPSAGARVELSQARLSTYVRALPPDPRCECGAAARQAAAAGAGAAGARWECAGAGAGAGRGDGAGADKGDGGDAAAGPEEGSAGTRGGLRGGARAGGGTMAMEPTGNEGAHV</sequence>
<keyword evidence="4" id="KW-1185">Reference proteome</keyword>
<dbReference type="InterPro" id="IPR000594">
    <property type="entry name" value="ThiF_NAD_FAD-bd"/>
</dbReference>
<feature type="compositionally biased region" description="Low complexity" evidence="1">
    <location>
        <begin position="451"/>
        <end position="461"/>
    </location>
</feature>
<feature type="compositionally biased region" description="Low complexity" evidence="1">
    <location>
        <begin position="187"/>
        <end position="196"/>
    </location>
</feature>
<feature type="compositionally biased region" description="Gly residues" evidence="1">
    <location>
        <begin position="212"/>
        <end position="228"/>
    </location>
</feature>
<dbReference type="Pfam" id="PF00899">
    <property type="entry name" value="ThiF"/>
    <property type="match status" value="1"/>
</dbReference>
<feature type="region of interest" description="Disordered" evidence="1">
    <location>
        <begin position="175"/>
        <end position="262"/>
    </location>
</feature>
<evidence type="ECO:0000256" key="1">
    <source>
        <dbReference type="SAM" id="MobiDB-lite"/>
    </source>
</evidence>
<dbReference type="Proteomes" id="UP000199341">
    <property type="component" value="Unassembled WGS sequence"/>
</dbReference>
<reference evidence="3 4" key="1">
    <citation type="submission" date="2016-10" db="EMBL/GenBank/DDBJ databases">
        <authorList>
            <person name="de Groot N.N."/>
        </authorList>
    </citation>
    <scope>NUCLEOTIDE SEQUENCE [LARGE SCALE GENOMIC DNA]</scope>
    <source>
        <strain evidence="3 4">CGMCC 4.2022</strain>
    </source>
</reference>
<evidence type="ECO:0000313" key="3">
    <source>
        <dbReference type="EMBL" id="SDN26209.1"/>
    </source>
</evidence>
<dbReference type="RefSeq" id="WP_093783587.1">
    <property type="nucleotide sequence ID" value="NZ_FNIE01000003.1"/>
</dbReference>
<dbReference type="AlphaFoldDB" id="A0A1G9ZXP2"/>
<evidence type="ECO:0000259" key="2">
    <source>
        <dbReference type="Pfam" id="PF00899"/>
    </source>
</evidence>
<gene>
    <name evidence="3" type="ORF">SAMN05216259_103345</name>
</gene>